<keyword evidence="3 11" id="KW-0732">Signal</keyword>
<sequence>MRFISICFVLMFLCAKSATGTTPPTIVTTTFNTLYVKPGSSAKEKCQADGNPKPTYVWKKNGNEVISGGNYLINQDTGEIEIKRVMVVDGEGIYQCIAKNTQGVALSGFWEVKVAYLTGFERKKTNYLHVSEFSSYSLPCDHQPISVPPASIVWLIGHDATTVFPTSPEDKNRVVIDDDGTLHFLYVKATDSLNNPYKCQLFNKVVSIKALSLENFNLNITGGHEASYQPILKHSKAVEGSIGSNVSLLCVFAGRPVPDIEWLRNGVRIPDVSLQPDGDPKYILNPDDSTGRKLMVRNLDIDDDGDYICRAKNTMGMSEGTVKVKVTGPPQWTPTGSMRSIRVPVGGTARFICDARSYHSTSSLPMWIKDGDPLLGCGPSQFWCGSGTQCINYNRKCDGRTDCATSRSEDEESCQVMDVCSEGQFACGGSTCLPAENVTTCDGKEHCTNGGDESARHCGCKINTDFMCANLEMCIPAAQVCDRKTDCTDGSDEKYCAYNPEIVIDSKFHFTADARQLTIKNVSKGDNICLQCLVYSFREYGSNRKPDIVGTTIGDGCLTVLDPIVILYQPPDEIEVEWGDLINMTVVAQTDPLEETNLHYEWYMAEMKYSDRFLLDEWNDAIKLSSDNRQMIINTTMIRRSDIFLKLDLIGNITVKVYHEFDSLNVSIQLKTVHLPPRVADIPPPLVESAAAFNMVPVVLVVILLLIVVVTSFIYYLHRNRGGNYPVMKKECQAGHDLERELKDCGSHDAGLIFDWSNDEKAIDESFSRDSDRTEEYSDDFDLSNFDEEGSFIGMYGGNKGKNGMDRKRK</sequence>
<dbReference type="SMART" id="SM00409">
    <property type="entry name" value="IG"/>
    <property type="match status" value="2"/>
</dbReference>
<dbReference type="Pfam" id="PF13927">
    <property type="entry name" value="Ig_3"/>
    <property type="match status" value="1"/>
</dbReference>
<reference evidence="13" key="2">
    <citation type="journal article" date="2021" name="Genome Biol. Evol.">
        <title>Developing a high-quality reference genome for a parasitic bivalve with doubly uniparental inheritance (Bivalvia: Unionida).</title>
        <authorList>
            <person name="Smith C.H."/>
        </authorList>
    </citation>
    <scope>NUCLEOTIDE SEQUENCE</scope>
    <source>
        <strain evidence="13">CHS0354</strain>
        <tissue evidence="13">Mantle</tissue>
    </source>
</reference>
<protein>
    <recommendedName>
        <fullName evidence="12">Ig-like domain-containing protein</fullName>
    </recommendedName>
</protein>
<dbReference type="InterPro" id="IPR013783">
    <property type="entry name" value="Ig-like_fold"/>
</dbReference>
<dbReference type="InterPro" id="IPR036179">
    <property type="entry name" value="Ig-like_dom_sf"/>
</dbReference>
<feature type="disulfide bond" evidence="9">
    <location>
        <begin position="420"/>
        <end position="432"/>
    </location>
</feature>
<comment type="caution">
    <text evidence="9">Lacks conserved residue(s) required for the propagation of feature annotation.</text>
</comment>
<dbReference type="InterPro" id="IPR026966">
    <property type="entry name" value="Neurofascin/L1/NrCAM_C"/>
</dbReference>
<dbReference type="GO" id="GO:0007156">
    <property type="term" value="P:homophilic cell adhesion via plasma membrane adhesion molecules"/>
    <property type="evidence" value="ECO:0007669"/>
    <property type="project" value="TreeGrafter"/>
</dbReference>
<dbReference type="GO" id="GO:0030424">
    <property type="term" value="C:axon"/>
    <property type="evidence" value="ECO:0007669"/>
    <property type="project" value="TreeGrafter"/>
</dbReference>
<feature type="signal peptide" evidence="11">
    <location>
        <begin position="1"/>
        <end position="20"/>
    </location>
</feature>
<comment type="subcellular location">
    <subcellularLocation>
        <location evidence="1">Membrane</location>
        <topology evidence="1">Single-pass type I membrane protein</topology>
    </subcellularLocation>
</comment>
<evidence type="ECO:0000256" key="11">
    <source>
        <dbReference type="SAM" id="SignalP"/>
    </source>
</evidence>
<evidence type="ECO:0000256" key="4">
    <source>
        <dbReference type="ARBA" id="ARBA00022889"/>
    </source>
</evidence>
<organism evidence="13 14">
    <name type="scientific">Potamilus streckersoni</name>
    <dbReference type="NCBI Taxonomy" id="2493646"/>
    <lineage>
        <taxon>Eukaryota</taxon>
        <taxon>Metazoa</taxon>
        <taxon>Spiralia</taxon>
        <taxon>Lophotrochozoa</taxon>
        <taxon>Mollusca</taxon>
        <taxon>Bivalvia</taxon>
        <taxon>Autobranchia</taxon>
        <taxon>Heteroconchia</taxon>
        <taxon>Palaeoheterodonta</taxon>
        <taxon>Unionida</taxon>
        <taxon>Unionoidea</taxon>
        <taxon>Unionidae</taxon>
        <taxon>Ambleminae</taxon>
        <taxon>Lampsilini</taxon>
        <taxon>Potamilus</taxon>
    </lineage>
</organism>
<dbReference type="GO" id="GO:0008046">
    <property type="term" value="F:axon guidance receptor activity"/>
    <property type="evidence" value="ECO:0007669"/>
    <property type="project" value="TreeGrafter"/>
</dbReference>
<dbReference type="InterPro" id="IPR013098">
    <property type="entry name" value="Ig_I-set"/>
</dbReference>
<dbReference type="PROSITE" id="PS50835">
    <property type="entry name" value="IG_LIKE"/>
    <property type="match status" value="2"/>
</dbReference>
<dbReference type="InterPro" id="IPR002172">
    <property type="entry name" value="LDrepeatLR_classA_rpt"/>
</dbReference>
<keyword evidence="8" id="KW-0393">Immunoglobulin domain</keyword>
<evidence type="ECO:0000256" key="7">
    <source>
        <dbReference type="ARBA" id="ARBA00023157"/>
    </source>
</evidence>
<keyword evidence="6 10" id="KW-0472">Membrane</keyword>
<dbReference type="Pfam" id="PF00057">
    <property type="entry name" value="Ldl_recept_a"/>
    <property type="match status" value="2"/>
</dbReference>
<dbReference type="GO" id="GO:0043025">
    <property type="term" value="C:neuronal cell body"/>
    <property type="evidence" value="ECO:0007669"/>
    <property type="project" value="TreeGrafter"/>
</dbReference>
<evidence type="ECO:0000256" key="2">
    <source>
        <dbReference type="ARBA" id="ARBA00022692"/>
    </source>
</evidence>
<dbReference type="Pfam" id="PF13882">
    <property type="entry name" value="Bravo_FIGEY"/>
    <property type="match status" value="1"/>
</dbReference>
<feature type="domain" description="Ig-like" evidence="12">
    <location>
        <begin position="24"/>
        <end position="107"/>
    </location>
</feature>
<accession>A0AAE0SUK2</accession>
<feature type="disulfide bond" evidence="9">
    <location>
        <begin position="481"/>
        <end position="496"/>
    </location>
</feature>
<gene>
    <name evidence="13" type="ORF">CHS0354_003476</name>
</gene>
<dbReference type="CDD" id="cd00112">
    <property type="entry name" value="LDLa"/>
    <property type="match status" value="3"/>
</dbReference>
<dbReference type="Gene3D" id="4.10.400.10">
    <property type="entry name" value="Low-density Lipoprotein Receptor"/>
    <property type="match status" value="3"/>
</dbReference>
<dbReference type="AlphaFoldDB" id="A0AAE0SUK2"/>
<dbReference type="SUPFAM" id="SSF57424">
    <property type="entry name" value="LDL receptor-like module"/>
    <property type="match status" value="3"/>
</dbReference>
<evidence type="ECO:0000256" key="10">
    <source>
        <dbReference type="SAM" id="Phobius"/>
    </source>
</evidence>
<dbReference type="PANTHER" id="PTHR45080">
    <property type="entry name" value="CONTACTIN 5"/>
    <property type="match status" value="1"/>
</dbReference>
<dbReference type="PROSITE" id="PS50068">
    <property type="entry name" value="LDLRA_2"/>
    <property type="match status" value="3"/>
</dbReference>
<dbReference type="PANTHER" id="PTHR45080:SF8">
    <property type="entry name" value="IG-LIKE DOMAIN-CONTAINING PROTEIN"/>
    <property type="match status" value="1"/>
</dbReference>
<dbReference type="GO" id="GO:0050808">
    <property type="term" value="P:synapse organization"/>
    <property type="evidence" value="ECO:0007669"/>
    <property type="project" value="TreeGrafter"/>
</dbReference>
<evidence type="ECO:0000259" key="12">
    <source>
        <dbReference type="PROSITE" id="PS50835"/>
    </source>
</evidence>
<dbReference type="InterPro" id="IPR007110">
    <property type="entry name" value="Ig-like_dom"/>
</dbReference>
<keyword evidence="14" id="KW-1185">Reference proteome</keyword>
<name>A0AAE0SUK2_9BIVA</name>
<dbReference type="SMART" id="SM00408">
    <property type="entry name" value="IGc2"/>
    <property type="match status" value="2"/>
</dbReference>
<dbReference type="FunFam" id="2.60.40.10:FF:000032">
    <property type="entry name" value="palladin isoform X1"/>
    <property type="match status" value="1"/>
</dbReference>
<feature type="transmembrane region" description="Helical" evidence="10">
    <location>
        <begin position="695"/>
        <end position="717"/>
    </location>
</feature>
<dbReference type="PRINTS" id="PR00261">
    <property type="entry name" value="LDLRECEPTOR"/>
</dbReference>
<feature type="chain" id="PRO_5042204139" description="Ig-like domain-containing protein" evidence="11">
    <location>
        <begin position="21"/>
        <end position="810"/>
    </location>
</feature>
<evidence type="ECO:0000313" key="13">
    <source>
        <dbReference type="EMBL" id="KAK3598218.1"/>
    </source>
</evidence>
<dbReference type="Proteomes" id="UP001195483">
    <property type="component" value="Unassembled WGS sequence"/>
</dbReference>
<dbReference type="SMART" id="SM00192">
    <property type="entry name" value="LDLa"/>
    <property type="match status" value="3"/>
</dbReference>
<comment type="caution">
    <text evidence="13">The sequence shown here is derived from an EMBL/GenBank/DDBJ whole genome shotgun (WGS) entry which is preliminary data.</text>
</comment>
<keyword evidence="2 10" id="KW-0812">Transmembrane</keyword>
<evidence type="ECO:0000256" key="6">
    <source>
        <dbReference type="ARBA" id="ARBA00023136"/>
    </source>
</evidence>
<dbReference type="Pfam" id="PF07679">
    <property type="entry name" value="I-set"/>
    <property type="match status" value="1"/>
</dbReference>
<evidence type="ECO:0000256" key="8">
    <source>
        <dbReference type="ARBA" id="ARBA00023319"/>
    </source>
</evidence>
<feature type="domain" description="Ig-like" evidence="12">
    <location>
        <begin position="230"/>
        <end position="327"/>
    </location>
</feature>
<evidence type="ECO:0000256" key="9">
    <source>
        <dbReference type="PROSITE-ProRule" id="PRU00124"/>
    </source>
</evidence>
<dbReference type="InterPro" id="IPR003598">
    <property type="entry name" value="Ig_sub2"/>
</dbReference>
<dbReference type="InterPro" id="IPR050958">
    <property type="entry name" value="Cell_Adh-Cytoskel_Orgn"/>
</dbReference>
<reference evidence="13" key="1">
    <citation type="journal article" date="2021" name="Genome Biol. Evol.">
        <title>A High-Quality Reference Genome for a Parasitic Bivalve with Doubly Uniparental Inheritance (Bivalvia: Unionida).</title>
        <authorList>
            <person name="Smith C.H."/>
        </authorList>
    </citation>
    <scope>NUCLEOTIDE SEQUENCE</scope>
    <source>
        <strain evidence="13">CHS0354</strain>
    </source>
</reference>
<dbReference type="InterPro" id="IPR023415">
    <property type="entry name" value="LDLR_class-A_CS"/>
</dbReference>
<keyword evidence="7 9" id="KW-1015">Disulfide bond</keyword>
<dbReference type="Gene3D" id="2.60.40.10">
    <property type="entry name" value="Immunoglobulins"/>
    <property type="match status" value="3"/>
</dbReference>
<evidence type="ECO:0000256" key="3">
    <source>
        <dbReference type="ARBA" id="ARBA00022729"/>
    </source>
</evidence>
<dbReference type="GO" id="GO:0005886">
    <property type="term" value="C:plasma membrane"/>
    <property type="evidence" value="ECO:0007669"/>
    <property type="project" value="TreeGrafter"/>
</dbReference>
<dbReference type="InterPro" id="IPR003599">
    <property type="entry name" value="Ig_sub"/>
</dbReference>
<dbReference type="EMBL" id="JAEAOA010000274">
    <property type="protein sequence ID" value="KAK3598218.1"/>
    <property type="molecule type" value="Genomic_DNA"/>
</dbReference>
<dbReference type="PROSITE" id="PS01209">
    <property type="entry name" value="LDLRA_1"/>
    <property type="match status" value="2"/>
</dbReference>
<keyword evidence="5 10" id="KW-1133">Transmembrane helix</keyword>
<dbReference type="InterPro" id="IPR036055">
    <property type="entry name" value="LDL_receptor-like_sf"/>
</dbReference>
<proteinExistence type="predicted"/>
<evidence type="ECO:0000256" key="5">
    <source>
        <dbReference type="ARBA" id="ARBA00022989"/>
    </source>
</evidence>
<keyword evidence="4" id="KW-0130">Cell adhesion</keyword>
<evidence type="ECO:0000256" key="1">
    <source>
        <dbReference type="ARBA" id="ARBA00004479"/>
    </source>
</evidence>
<reference evidence="13" key="3">
    <citation type="submission" date="2023-05" db="EMBL/GenBank/DDBJ databases">
        <authorList>
            <person name="Smith C.H."/>
        </authorList>
    </citation>
    <scope>NUCLEOTIDE SEQUENCE</scope>
    <source>
        <strain evidence="13">CHS0354</strain>
        <tissue evidence="13">Mantle</tissue>
    </source>
</reference>
<evidence type="ECO:0000313" key="14">
    <source>
        <dbReference type="Proteomes" id="UP001195483"/>
    </source>
</evidence>
<dbReference type="SUPFAM" id="SSF48726">
    <property type="entry name" value="Immunoglobulin"/>
    <property type="match status" value="3"/>
</dbReference>